<dbReference type="HAMAP" id="MF_00712">
    <property type="entry name" value="GcvPA"/>
    <property type="match status" value="1"/>
</dbReference>
<dbReference type="InterPro" id="IPR015421">
    <property type="entry name" value="PyrdxlP-dep_Trfase_major"/>
</dbReference>
<evidence type="ECO:0000256" key="2">
    <source>
        <dbReference type="ARBA" id="ARBA00023002"/>
    </source>
</evidence>
<dbReference type="Gene3D" id="3.40.640.10">
    <property type="entry name" value="Type I PLP-dependent aspartate aminotransferase-like (Major domain)"/>
    <property type="match status" value="1"/>
</dbReference>
<dbReference type="PANTHER" id="PTHR42806:SF1">
    <property type="entry name" value="GLYCINE DEHYDROGENASE (DECARBOXYLATING)"/>
    <property type="match status" value="1"/>
</dbReference>
<gene>
    <name evidence="4 6" type="primary">gcvPA</name>
    <name evidence="6" type="ORF">ACFL27_21130</name>
</gene>
<dbReference type="PIRSF" id="PIRSF006815">
    <property type="entry name" value="GcvPA"/>
    <property type="match status" value="1"/>
</dbReference>
<dbReference type="SUPFAM" id="SSF53383">
    <property type="entry name" value="PLP-dependent transferases"/>
    <property type="match status" value="1"/>
</dbReference>
<dbReference type="GO" id="GO:0004375">
    <property type="term" value="F:glycine dehydrogenase (decarboxylating) activity"/>
    <property type="evidence" value="ECO:0007669"/>
    <property type="project" value="UniProtKB-EC"/>
</dbReference>
<feature type="domain" description="Glycine cleavage system P-protein N-terminal" evidence="5">
    <location>
        <begin position="2"/>
        <end position="443"/>
    </location>
</feature>
<dbReference type="Gene3D" id="3.90.1150.10">
    <property type="entry name" value="Aspartate Aminotransferase, domain 1"/>
    <property type="match status" value="1"/>
</dbReference>
<comment type="catalytic activity">
    <reaction evidence="3 4">
        <text>N(6)-[(R)-lipoyl]-L-lysyl-[glycine-cleavage complex H protein] + glycine + H(+) = N(6)-[(R)-S(8)-aminomethyldihydrolipoyl]-L-lysyl-[glycine-cleavage complex H protein] + CO2</text>
        <dbReference type="Rhea" id="RHEA:24304"/>
        <dbReference type="Rhea" id="RHEA-COMP:10494"/>
        <dbReference type="Rhea" id="RHEA-COMP:10495"/>
        <dbReference type="ChEBI" id="CHEBI:15378"/>
        <dbReference type="ChEBI" id="CHEBI:16526"/>
        <dbReference type="ChEBI" id="CHEBI:57305"/>
        <dbReference type="ChEBI" id="CHEBI:83099"/>
        <dbReference type="ChEBI" id="CHEBI:83143"/>
        <dbReference type="EC" id="1.4.4.2"/>
    </reaction>
</comment>
<dbReference type="InterPro" id="IPR015422">
    <property type="entry name" value="PyrdxlP-dep_Trfase_small"/>
</dbReference>
<keyword evidence="7" id="KW-1185">Reference proteome</keyword>
<proteinExistence type="inferred from homology"/>
<dbReference type="CDD" id="cd00613">
    <property type="entry name" value="GDC-P"/>
    <property type="match status" value="1"/>
</dbReference>
<evidence type="ECO:0000313" key="7">
    <source>
        <dbReference type="Proteomes" id="UP001594351"/>
    </source>
</evidence>
<accession>A0ABV6Z2N6</accession>
<dbReference type="InterPro" id="IPR020581">
    <property type="entry name" value="GDC_P"/>
</dbReference>
<evidence type="ECO:0000259" key="5">
    <source>
        <dbReference type="Pfam" id="PF02347"/>
    </source>
</evidence>
<dbReference type="EMBL" id="JBHPBY010000354">
    <property type="protein sequence ID" value="MFC1852711.1"/>
    <property type="molecule type" value="Genomic_DNA"/>
</dbReference>
<protein>
    <recommendedName>
        <fullName evidence="4">Probable glycine dehydrogenase (decarboxylating) subunit 1</fullName>
        <ecNumber evidence="4">1.4.4.2</ecNumber>
    </recommendedName>
    <alternativeName>
        <fullName evidence="4">Glycine cleavage system P-protein subunit 1</fullName>
    </alternativeName>
    <alternativeName>
        <fullName evidence="4">Glycine decarboxylase subunit 1</fullName>
    </alternativeName>
    <alternativeName>
        <fullName evidence="4">Glycine dehydrogenase (aminomethyl-transferring) subunit 1</fullName>
    </alternativeName>
</protein>
<reference evidence="6 7" key="1">
    <citation type="submission" date="2024-09" db="EMBL/GenBank/DDBJ databases">
        <title>Laminarin stimulates single cell rates of sulfate reduction while oxygen inhibits transcriptomic activity in coastal marine sediment.</title>
        <authorList>
            <person name="Lindsay M."/>
            <person name="Orcutt B."/>
            <person name="Emerson D."/>
            <person name="Stepanauskas R."/>
            <person name="D'Angelo T."/>
        </authorList>
    </citation>
    <scope>NUCLEOTIDE SEQUENCE [LARGE SCALE GENOMIC DNA]</scope>
    <source>
        <strain evidence="6">SAG AM-311-K15</strain>
    </source>
</reference>
<evidence type="ECO:0000256" key="1">
    <source>
        <dbReference type="ARBA" id="ARBA00003788"/>
    </source>
</evidence>
<name>A0ABV6Z2N6_UNCC1</name>
<dbReference type="Pfam" id="PF02347">
    <property type="entry name" value="GDC-P"/>
    <property type="match status" value="1"/>
</dbReference>
<dbReference type="InterPro" id="IPR023010">
    <property type="entry name" value="GcvPA"/>
</dbReference>
<evidence type="ECO:0000256" key="3">
    <source>
        <dbReference type="ARBA" id="ARBA00049026"/>
    </source>
</evidence>
<dbReference type="NCBIfam" id="NF001696">
    <property type="entry name" value="PRK00451.1"/>
    <property type="match status" value="1"/>
</dbReference>
<dbReference type="EC" id="1.4.4.2" evidence="4"/>
<sequence>MTYIPHTEEDIKKMLATLGLDSVDQLFSDIPDSLQLQTPLNLPLPLSEPELLKKLTHIAEKNELIPPERNFLGAGAYRHYIPLVVDQIISRSEFYTAYTPYQPEISQGTLQAIYEFQSLICLLTDMEVANASMYDGASAAAEAALMALRIARRQKILVSDGLHPSYQTVLKTYLKYQDVTVQPLALDDTGADSYDQLSEQLDGDTAALVVQYPNFFGVVEDLVPLAEVLHKNRALLIVVVTEPIALGILKPPGAMAADIVVGEGQSFGIPLQYGGPYVGFFASRKKYVRQMPGRIVGETLDVDGCRGFVLTLSTREQHIRREKATSNICTNQGLCALAATITMAILGKKGLRTLAETNLAKSEYAKSKLQSYPEITIPLSGPTFNEFVIETPHDGNLVHEHLHQNNILGGMPLSQTHPALVNRLLLSVTEMNTKPEIDRLARVIADYH</sequence>
<evidence type="ECO:0000313" key="6">
    <source>
        <dbReference type="EMBL" id="MFC1852711.1"/>
    </source>
</evidence>
<keyword evidence="2 4" id="KW-0560">Oxidoreductase</keyword>
<comment type="function">
    <text evidence="1 4">The glycine cleavage system catalyzes the degradation of glycine. The P protein binds the alpha-amino group of glycine through its pyridoxal phosphate cofactor; CO(2) is released and the remaining methylamine moiety is then transferred to the lipoamide cofactor of the H protein.</text>
</comment>
<dbReference type="InterPro" id="IPR015424">
    <property type="entry name" value="PyrdxlP-dep_Trfase"/>
</dbReference>
<dbReference type="PANTHER" id="PTHR42806">
    <property type="entry name" value="GLYCINE CLEAVAGE SYSTEM P-PROTEIN"/>
    <property type="match status" value="1"/>
</dbReference>
<comment type="subunit">
    <text evidence="4">The glycine cleavage system is composed of four proteins: P, T, L and H. In this organism, the P 'protein' is a heterodimer of two subunits.</text>
</comment>
<comment type="similarity">
    <text evidence="4">Belongs to the GcvP family. N-terminal subunit subfamily.</text>
</comment>
<dbReference type="InterPro" id="IPR049315">
    <property type="entry name" value="GDC-P_N"/>
</dbReference>
<dbReference type="Proteomes" id="UP001594351">
    <property type="component" value="Unassembled WGS sequence"/>
</dbReference>
<evidence type="ECO:0000256" key="4">
    <source>
        <dbReference type="HAMAP-Rule" id="MF_00712"/>
    </source>
</evidence>
<organism evidence="6 7">
    <name type="scientific">candidate division CSSED10-310 bacterium</name>
    <dbReference type="NCBI Taxonomy" id="2855610"/>
    <lineage>
        <taxon>Bacteria</taxon>
        <taxon>Bacteria division CSSED10-310</taxon>
    </lineage>
</organism>
<comment type="caution">
    <text evidence="6">The sequence shown here is derived from an EMBL/GenBank/DDBJ whole genome shotgun (WGS) entry which is preliminary data.</text>
</comment>